<organism evidence="1 2">
    <name type="scientific">Sphingobacterium multivorum</name>
    <dbReference type="NCBI Taxonomy" id="28454"/>
    <lineage>
        <taxon>Bacteria</taxon>
        <taxon>Pseudomonadati</taxon>
        <taxon>Bacteroidota</taxon>
        <taxon>Sphingobacteriia</taxon>
        <taxon>Sphingobacteriales</taxon>
        <taxon>Sphingobacteriaceae</taxon>
        <taxon>Sphingobacterium</taxon>
    </lineage>
</organism>
<evidence type="ECO:0000313" key="1">
    <source>
        <dbReference type="EMBL" id="SPZ88115.1"/>
    </source>
</evidence>
<name>A0A2X2JL30_SPHMU</name>
<gene>
    <name evidence="1" type="ORF">NCTC11343_03302</name>
</gene>
<accession>A0A2X2JL30</accession>
<evidence type="ECO:0000313" key="2">
    <source>
        <dbReference type="Proteomes" id="UP000251241"/>
    </source>
</evidence>
<reference evidence="1 2" key="1">
    <citation type="submission" date="2018-06" db="EMBL/GenBank/DDBJ databases">
        <authorList>
            <consortium name="Pathogen Informatics"/>
            <person name="Doyle S."/>
        </authorList>
    </citation>
    <scope>NUCLEOTIDE SEQUENCE [LARGE SCALE GENOMIC DNA]</scope>
    <source>
        <strain evidence="1 2">NCTC11343</strain>
    </source>
</reference>
<sequence>MRTCFFTYQACLVSGMSLKFNSGLFGEVYDREKYINSYAMRKIVLLFMCFVYWGTGLAQTDSADDNSLFMDPAAIELRSKMTIPPYGLDKVKALISTIIPEEDKETTDAGINAISAVDFKQLTLREKFTYTMIHAELYAQNCAIPEYQTQIDKKIFATLLDGFNESSWSQRQTDFLQENRDSVMKLIQESVVRSKRMGVNYKHAIVEINGWQMIPFIVDYAKKTPKDKDALTLLLLLMKRGEYSEFIKSSSFKKLYGEDSNYYSYLNYNKENEALIFSRALKYYDEKKSK</sequence>
<protein>
    <submittedName>
        <fullName evidence="1">Uncharacterized protein</fullName>
    </submittedName>
</protein>
<dbReference type="AlphaFoldDB" id="A0A2X2JL30"/>
<dbReference type="EMBL" id="UAUU01000009">
    <property type="protein sequence ID" value="SPZ88115.1"/>
    <property type="molecule type" value="Genomic_DNA"/>
</dbReference>
<proteinExistence type="predicted"/>
<dbReference type="Proteomes" id="UP000251241">
    <property type="component" value="Unassembled WGS sequence"/>
</dbReference>